<name>A0A9J6C0N4_POLVA</name>
<dbReference type="AlphaFoldDB" id="A0A9J6C0N4"/>
<keyword evidence="1" id="KW-0812">Transmembrane</keyword>
<keyword evidence="1" id="KW-0472">Membrane</keyword>
<feature type="transmembrane region" description="Helical" evidence="1">
    <location>
        <begin position="47"/>
        <end position="67"/>
    </location>
</feature>
<evidence type="ECO:0008006" key="4">
    <source>
        <dbReference type="Google" id="ProtNLM"/>
    </source>
</evidence>
<reference evidence="2" key="1">
    <citation type="submission" date="2021-03" db="EMBL/GenBank/DDBJ databases">
        <title>Chromosome level genome of the anhydrobiotic midge Polypedilum vanderplanki.</title>
        <authorList>
            <person name="Yoshida Y."/>
            <person name="Kikawada T."/>
            <person name="Gusev O."/>
        </authorList>
    </citation>
    <scope>NUCLEOTIDE SEQUENCE</scope>
    <source>
        <strain evidence="2">NIAS01</strain>
        <tissue evidence="2">Whole body or cell culture</tissue>
    </source>
</reference>
<accession>A0A9J6C0N4</accession>
<keyword evidence="3" id="KW-1185">Reference proteome</keyword>
<proteinExistence type="predicted"/>
<feature type="transmembrane region" description="Helical" evidence="1">
    <location>
        <begin position="123"/>
        <end position="146"/>
    </location>
</feature>
<evidence type="ECO:0000256" key="1">
    <source>
        <dbReference type="SAM" id="Phobius"/>
    </source>
</evidence>
<protein>
    <recommendedName>
        <fullName evidence="4">Transmembrane protein</fullName>
    </recommendedName>
</protein>
<organism evidence="2 3">
    <name type="scientific">Polypedilum vanderplanki</name>
    <name type="common">Sleeping chironomid midge</name>
    <dbReference type="NCBI Taxonomy" id="319348"/>
    <lineage>
        <taxon>Eukaryota</taxon>
        <taxon>Metazoa</taxon>
        <taxon>Ecdysozoa</taxon>
        <taxon>Arthropoda</taxon>
        <taxon>Hexapoda</taxon>
        <taxon>Insecta</taxon>
        <taxon>Pterygota</taxon>
        <taxon>Neoptera</taxon>
        <taxon>Endopterygota</taxon>
        <taxon>Diptera</taxon>
        <taxon>Nematocera</taxon>
        <taxon>Chironomoidea</taxon>
        <taxon>Chironomidae</taxon>
        <taxon>Chironominae</taxon>
        <taxon>Polypedilum</taxon>
        <taxon>Polypedilum</taxon>
    </lineage>
</organism>
<sequence length="217" mass="25409">MEKSKRLFMIALIFGWFHFVLFSAIIVGTFVGAGYSTYLIINEKRPIQNIVIVMIVTFAGLTLFGIFEHACNEFIKALKNRDHKMMLMFKLCIIFLCACAFGVFCCGLYRLYIQHELTEKFTLIYLIGGSFISVFEFIVFVVTNGLSKKIRFEKRRQREEKYRKRKINAVSQQMSNILQPIDIEDGIEEKFEKTQFERKQVAWVQNIEDLPPPPDNF</sequence>
<evidence type="ECO:0000313" key="3">
    <source>
        <dbReference type="Proteomes" id="UP001107558"/>
    </source>
</evidence>
<feature type="transmembrane region" description="Helical" evidence="1">
    <location>
        <begin position="7"/>
        <end position="35"/>
    </location>
</feature>
<keyword evidence="1" id="KW-1133">Transmembrane helix</keyword>
<dbReference type="EMBL" id="JADBJN010000002">
    <property type="protein sequence ID" value="KAG5675562.1"/>
    <property type="molecule type" value="Genomic_DNA"/>
</dbReference>
<dbReference type="Proteomes" id="UP001107558">
    <property type="component" value="Chromosome 2"/>
</dbReference>
<evidence type="ECO:0000313" key="2">
    <source>
        <dbReference type="EMBL" id="KAG5675562.1"/>
    </source>
</evidence>
<feature type="transmembrane region" description="Helical" evidence="1">
    <location>
        <begin position="87"/>
        <end position="111"/>
    </location>
</feature>
<comment type="caution">
    <text evidence="2">The sequence shown here is derived from an EMBL/GenBank/DDBJ whole genome shotgun (WGS) entry which is preliminary data.</text>
</comment>
<gene>
    <name evidence="2" type="ORF">PVAND_005457</name>
</gene>